<dbReference type="GO" id="GO:0055085">
    <property type="term" value="P:transmembrane transport"/>
    <property type="evidence" value="ECO:0007669"/>
    <property type="project" value="InterPro"/>
</dbReference>
<keyword evidence="4 7" id="KW-0812">Transmembrane</keyword>
<dbReference type="KEGG" id="moc:BB934_38085"/>
<feature type="transmembrane region" description="Helical" evidence="7">
    <location>
        <begin position="210"/>
        <end position="230"/>
    </location>
</feature>
<dbReference type="InterPro" id="IPR051393">
    <property type="entry name" value="ABC_transporter_permease"/>
</dbReference>
<reference evidence="9" key="1">
    <citation type="submission" date="2016-07" db="EMBL/GenBank/DDBJ databases">
        <title>Microvirga ossetica sp. nov. a new species of rhizobia isolated from root nodules of the legume species Vicia alpestris Steven originated from North Ossetia region in the Caucasus.</title>
        <authorList>
            <person name="Safronova V.I."/>
            <person name="Kuznetsova I.G."/>
            <person name="Sazanova A.L."/>
            <person name="Belimov A."/>
            <person name="Andronov E."/>
            <person name="Osledkin Y.S."/>
            <person name="Onishchuk O.P."/>
            <person name="Kurchak O.N."/>
            <person name="Shaposhnikov A.I."/>
            <person name="Willems A."/>
            <person name="Tikhonovich I.A."/>
        </authorList>
    </citation>
    <scope>NUCLEOTIDE SEQUENCE [LARGE SCALE GENOMIC DNA]</scope>
    <source>
        <strain evidence="9">V5/3M</strain>
        <plasmid evidence="9">unnamed2</plasmid>
    </source>
</reference>
<keyword evidence="9" id="KW-0614">Plasmid</keyword>
<dbReference type="CDD" id="cd06261">
    <property type="entry name" value="TM_PBP2"/>
    <property type="match status" value="1"/>
</dbReference>
<feature type="transmembrane region" description="Helical" evidence="7">
    <location>
        <begin position="12"/>
        <end position="31"/>
    </location>
</feature>
<sequence>MRDGLGDRAIPYLLIAPAVIALAVTVGYPILYNVYISLFDWNILDSDAPEQLIGLGNYSAILADPGFLHSLGVTAGFTILAVGIEFVLGLSLAMLVNEQIYGRRLIRTFLVAPVMATPIVVGLIFKVLWHAEFGVVNYFLSLVGLGPVHWLSDPSTAFIALLITEVWHNTAFVFLVLLGALQMIPAEPYEAAIVDGASLVQRFRYVTLPLLRPAILVALLFRLVFTIRLFDEVWALTRGGPQSATETISILIYKAAFEQFRMGYAAALSILLLGLTAVLALVLIRVLYRSEPT</sequence>
<feature type="transmembrane region" description="Helical" evidence="7">
    <location>
        <begin position="264"/>
        <end position="288"/>
    </location>
</feature>
<evidence type="ECO:0000256" key="4">
    <source>
        <dbReference type="ARBA" id="ARBA00022692"/>
    </source>
</evidence>
<evidence type="ECO:0000259" key="8">
    <source>
        <dbReference type="PROSITE" id="PS50928"/>
    </source>
</evidence>
<evidence type="ECO:0000256" key="1">
    <source>
        <dbReference type="ARBA" id="ARBA00004651"/>
    </source>
</evidence>
<protein>
    <recommendedName>
        <fullName evidence="8">ABC transmembrane type-1 domain-containing protein</fullName>
    </recommendedName>
</protein>
<dbReference type="InterPro" id="IPR000515">
    <property type="entry name" value="MetI-like"/>
</dbReference>
<feature type="transmembrane region" description="Helical" evidence="7">
    <location>
        <begin position="158"/>
        <end position="181"/>
    </location>
</feature>
<keyword evidence="2 7" id="KW-0813">Transport</keyword>
<evidence type="ECO:0000256" key="6">
    <source>
        <dbReference type="ARBA" id="ARBA00023136"/>
    </source>
</evidence>
<feature type="transmembrane region" description="Helical" evidence="7">
    <location>
        <begin position="75"/>
        <end position="96"/>
    </location>
</feature>
<keyword evidence="6 7" id="KW-0472">Membrane</keyword>
<dbReference type="Gene3D" id="1.10.3720.10">
    <property type="entry name" value="MetI-like"/>
    <property type="match status" value="1"/>
</dbReference>
<evidence type="ECO:0000256" key="5">
    <source>
        <dbReference type="ARBA" id="ARBA00022989"/>
    </source>
</evidence>
<comment type="similarity">
    <text evidence="7">Belongs to the binding-protein-dependent transport system permease family.</text>
</comment>
<dbReference type="GO" id="GO:0005886">
    <property type="term" value="C:plasma membrane"/>
    <property type="evidence" value="ECO:0007669"/>
    <property type="project" value="UniProtKB-SubCell"/>
</dbReference>
<geneLocation type="plasmid" evidence="9">
    <name>unnamed2</name>
</geneLocation>
<feature type="transmembrane region" description="Helical" evidence="7">
    <location>
        <begin position="108"/>
        <end position="129"/>
    </location>
</feature>
<dbReference type="AlphaFoldDB" id="A0A1B2EVT7"/>
<evidence type="ECO:0000256" key="7">
    <source>
        <dbReference type="RuleBase" id="RU363032"/>
    </source>
</evidence>
<dbReference type="SUPFAM" id="SSF161098">
    <property type="entry name" value="MetI-like"/>
    <property type="match status" value="1"/>
</dbReference>
<dbReference type="PANTHER" id="PTHR30193:SF37">
    <property type="entry name" value="INNER MEMBRANE ABC TRANSPORTER PERMEASE PROTEIN YCJO"/>
    <property type="match status" value="1"/>
</dbReference>
<dbReference type="Pfam" id="PF00528">
    <property type="entry name" value="BPD_transp_1"/>
    <property type="match status" value="1"/>
</dbReference>
<evidence type="ECO:0000256" key="2">
    <source>
        <dbReference type="ARBA" id="ARBA00022448"/>
    </source>
</evidence>
<comment type="subcellular location">
    <subcellularLocation>
        <location evidence="1 7">Cell membrane</location>
        <topology evidence="1 7">Multi-pass membrane protein</topology>
    </subcellularLocation>
</comment>
<accession>A0A1B2EVT7</accession>
<organism evidence="9">
    <name type="scientific">Microvirga ossetica</name>
    <dbReference type="NCBI Taxonomy" id="1882682"/>
    <lineage>
        <taxon>Bacteria</taxon>
        <taxon>Pseudomonadati</taxon>
        <taxon>Pseudomonadota</taxon>
        <taxon>Alphaproteobacteria</taxon>
        <taxon>Hyphomicrobiales</taxon>
        <taxon>Methylobacteriaceae</taxon>
        <taxon>Microvirga</taxon>
    </lineage>
</organism>
<gene>
    <name evidence="9" type="ORF">BB934_38085</name>
</gene>
<evidence type="ECO:0000313" key="9">
    <source>
        <dbReference type="EMBL" id="ANY84071.1"/>
    </source>
</evidence>
<dbReference type="PANTHER" id="PTHR30193">
    <property type="entry name" value="ABC TRANSPORTER PERMEASE PROTEIN"/>
    <property type="match status" value="1"/>
</dbReference>
<feature type="domain" description="ABC transmembrane type-1" evidence="8">
    <location>
        <begin position="71"/>
        <end position="283"/>
    </location>
</feature>
<dbReference type="InterPro" id="IPR035906">
    <property type="entry name" value="MetI-like_sf"/>
</dbReference>
<name>A0A1B2EVT7_9HYPH</name>
<evidence type="ECO:0000256" key="3">
    <source>
        <dbReference type="ARBA" id="ARBA00022475"/>
    </source>
</evidence>
<dbReference type="PROSITE" id="PS50928">
    <property type="entry name" value="ABC_TM1"/>
    <property type="match status" value="1"/>
</dbReference>
<keyword evidence="5 7" id="KW-1133">Transmembrane helix</keyword>
<proteinExistence type="inferred from homology"/>
<keyword evidence="3" id="KW-1003">Cell membrane</keyword>
<dbReference type="EMBL" id="CP016619">
    <property type="protein sequence ID" value="ANY84071.1"/>
    <property type="molecule type" value="Genomic_DNA"/>
</dbReference>